<comment type="caution">
    <text evidence="2">The sequence shown here is derived from an EMBL/GenBank/DDBJ whole genome shotgun (WGS) entry which is preliminary data.</text>
</comment>
<reference evidence="2" key="1">
    <citation type="journal article" date="2022" name="bioRxiv">
        <title>Sequencing and chromosome-scale assembly of the giantPleurodeles waltlgenome.</title>
        <authorList>
            <person name="Brown T."/>
            <person name="Elewa A."/>
            <person name="Iarovenko S."/>
            <person name="Subramanian E."/>
            <person name="Araus A.J."/>
            <person name="Petzold A."/>
            <person name="Susuki M."/>
            <person name="Suzuki K.-i.T."/>
            <person name="Hayashi T."/>
            <person name="Toyoda A."/>
            <person name="Oliveira C."/>
            <person name="Osipova E."/>
            <person name="Leigh N.D."/>
            <person name="Simon A."/>
            <person name="Yun M.H."/>
        </authorList>
    </citation>
    <scope>NUCLEOTIDE SEQUENCE</scope>
    <source>
        <strain evidence="2">20211129_DDA</strain>
        <tissue evidence="2">Liver</tissue>
    </source>
</reference>
<protein>
    <submittedName>
        <fullName evidence="2">Uncharacterized protein</fullName>
    </submittedName>
</protein>
<name>A0AAV7RUY5_PLEWA</name>
<keyword evidence="3" id="KW-1185">Reference proteome</keyword>
<dbReference type="AlphaFoldDB" id="A0AAV7RUY5"/>
<accession>A0AAV7RUY5</accession>
<dbReference type="Proteomes" id="UP001066276">
    <property type="component" value="Chromosome 5"/>
</dbReference>
<proteinExistence type="predicted"/>
<gene>
    <name evidence="2" type="ORF">NDU88_008156</name>
</gene>
<sequence length="126" mass="12992">MPVATAGPTPWSTAAFKPHTEIDVLLCSGKQIALALFNSPQLLNPEPEAEPGRAESCKPQSASEQSRGRRTPHRVSVLGNKGAEGAVRGVRGGRGGVWCLGRGSVRCRLGLAWTGLGSGCVATGAC</sequence>
<dbReference type="EMBL" id="JANPWB010000009">
    <property type="protein sequence ID" value="KAJ1155426.1"/>
    <property type="molecule type" value="Genomic_DNA"/>
</dbReference>
<evidence type="ECO:0000256" key="1">
    <source>
        <dbReference type="SAM" id="MobiDB-lite"/>
    </source>
</evidence>
<evidence type="ECO:0000313" key="3">
    <source>
        <dbReference type="Proteomes" id="UP001066276"/>
    </source>
</evidence>
<evidence type="ECO:0000313" key="2">
    <source>
        <dbReference type="EMBL" id="KAJ1155426.1"/>
    </source>
</evidence>
<organism evidence="2 3">
    <name type="scientific">Pleurodeles waltl</name>
    <name type="common">Iberian ribbed newt</name>
    <dbReference type="NCBI Taxonomy" id="8319"/>
    <lineage>
        <taxon>Eukaryota</taxon>
        <taxon>Metazoa</taxon>
        <taxon>Chordata</taxon>
        <taxon>Craniata</taxon>
        <taxon>Vertebrata</taxon>
        <taxon>Euteleostomi</taxon>
        <taxon>Amphibia</taxon>
        <taxon>Batrachia</taxon>
        <taxon>Caudata</taxon>
        <taxon>Salamandroidea</taxon>
        <taxon>Salamandridae</taxon>
        <taxon>Pleurodelinae</taxon>
        <taxon>Pleurodeles</taxon>
    </lineage>
</organism>
<feature type="region of interest" description="Disordered" evidence="1">
    <location>
        <begin position="43"/>
        <end position="86"/>
    </location>
</feature>